<reference evidence="1 2" key="1">
    <citation type="submission" date="2018-06" db="EMBL/GenBank/DDBJ databases">
        <title>Genomic Encyclopedia of Archaeal and Bacterial Type Strains, Phase II (KMG-II): from individual species to whole genera.</title>
        <authorList>
            <person name="Goeker M."/>
        </authorList>
    </citation>
    <scope>NUCLEOTIDE SEQUENCE [LARGE SCALE GENOMIC DNA]</scope>
    <source>
        <strain evidence="1 2">T4</strain>
    </source>
</reference>
<dbReference type="EMBL" id="QKTX01000005">
    <property type="protein sequence ID" value="PZV83886.1"/>
    <property type="molecule type" value="Genomic_DNA"/>
</dbReference>
<dbReference type="AlphaFoldDB" id="A0A326RZC8"/>
<comment type="caution">
    <text evidence="1">The sequence shown here is derived from an EMBL/GenBank/DDBJ whole genome shotgun (WGS) entry which is preliminary data.</text>
</comment>
<proteinExistence type="predicted"/>
<keyword evidence="2" id="KW-1185">Reference proteome</keyword>
<evidence type="ECO:0000313" key="1">
    <source>
        <dbReference type="EMBL" id="PZV83886.1"/>
    </source>
</evidence>
<organism evidence="1 2">
    <name type="scientific">Algoriphagus aquaeductus</name>
    <dbReference type="NCBI Taxonomy" id="475299"/>
    <lineage>
        <taxon>Bacteria</taxon>
        <taxon>Pseudomonadati</taxon>
        <taxon>Bacteroidota</taxon>
        <taxon>Cytophagia</taxon>
        <taxon>Cytophagales</taxon>
        <taxon>Cyclobacteriaceae</taxon>
        <taxon>Algoriphagus</taxon>
    </lineage>
</organism>
<dbReference type="Pfam" id="PF13366">
    <property type="entry name" value="PDDEXK_3"/>
    <property type="match status" value="1"/>
</dbReference>
<dbReference type="NCBIfam" id="TIGR04256">
    <property type="entry name" value="GxxExxY"/>
    <property type="match status" value="1"/>
</dbReference>
<accession>A0A326RZC8</accession>
<evidence type="ECO:0000313" key="2">
    <source>
        <dbReference type="Proteomes" id="UP000248917"/>
    </source>
</evidence>
<name>A0A326RZC8_9BACT</name>
<gene>
    <name evidence="1" type="ORF">CLV31_105111</name>
</gene>
<dbReference type="InterPro" id="IPR026350">
    <property type="entry name" value="GxxExxY"/>
</dbReference>
<protein>
    <submittedName>
        <fullName evidence="1">GxxExxY protein</fullName>
    </submittedName>
</protein>
<sequence>MITFSHLSENELSNIVLGIAIDVHSQLGPGLLENVYKQVLFHKLTKAGLFVEMEKNMPIQVDDLILDLGYKIDLLIENKLVLEPKSVKEISNVHVA</sequence>
<dbReference type="Proteomes" id="UP000248917">
    <property type="component" value="Unassembled WGS sequence"/>
</dbReference>